<dbReference type="AlphaFoldDB" id="A0A9Q6YZE0"/>
<evidence type="ECO:0000256" key="4">
    <source>
        <dbReference type="ARBA" id="ARBA00022801"/>
    </source>
</evidence>
<evidence type="ECO:0000256" key="1">
    <source>
        <dbReference type="ARBA" id="ARBA00009528"/>
    </source>
</evidence>
<name>A0A9Q6YZE0_HISSO</name>
<dbReference type="Proteomes" id="UP000595373">
    <property type="component" value="Chromosome"/>
</dbReference>
<feature type="domain" description="Cytosol aminopeptidase" evidence="6">
    <location>
        <begin position="331"/>
        <end position="338"/>
    </location>
</feature>
<dbReference type="InterPro" id="IPR000819">
    <property type="entry name" value="Peptidase_M17_C"/>
</dbReference>
<dbReference type="GO" id="GO:0005737">
    <property type="term" value="C:cytoplasm"/>
    <property type="evidence" value="ECO:0007669"/>
    <property type="project" value="InterPro"/>
</dbReference>
<dbReference type="PANTHER" id="PTHR11963">
    <property type="entry name" value="LEUCINE AMINOPEPTIDASE-RELATED"/>
    <property type="match status" value="1"/>
</dbReference>
<dbReference type="PROSITE" id="PS00631">
    <property type="entry name" value="CYTOSOL_AP"/>
    <property type="match status" value="1"/>
</dbReference>
<dbReference type="Gene3D" id="3.40.630.10">
    <property type="entry name" value="Zn peptidases"/>
    <property type="match status" value="1"/>
</dbReference>
<keyword evidence="5" id="KW-0464">Manganese</keyword>
<evidence type="ECO:0000256" key="5">
    <source>
        <dbReference type="ARBA" id="ARBA00023211"/>
    </source>
</evidence>
<dbReference type="RefSeq" id="WP_075294421.1">
    <property type="nucleotide sequence ID" value="NZ_CP018802.1"/>
</dbReference>
<evidence type="ECO:0000259" key="6">
    <source>
        <dbReference type="PROSITE" id="PS00631"/>
    </source>
</evidence>
<dbReference type="EMBL" id="CP066558">
    <property type="protein sequence ID" value="QQF82196.1"/>
    <property type="molecule type" value="Genomic_DNA"/>
</dbReference>
<comment type="similarity">
    <text evidence="1">Belongs to the peptidase M17 family.</text>
</comment>
<sequence>MNIEFPLYDWQTQLEIKNALLFFWKEDRDFLQQQPCLKPLLSILDMESKIEIGRNISNAGLYSLPFSKKEVAENPHLMGKIRHFLMEKMAHSDAQRILLHWGKETVKLERQINEQLIISYLNLSYFPKYLGFKETATSPEFGVIVETPEQKRQLSNNYLELCKIVLGMLTARKISDLPSDIATPEYIATKLSSYAYKSQLSIRCLDAEDLQNYGLNTLYAVGKSGLHPPFLIQVDYQGSPDCNQTYCFVGKGITFDTGGLWLKTGNGMKTMKYDMCGAALLIGLLETVVENSLPINIRIIVGVAENMINEKAMRPGEIVRSYSGKTIEIINTDAEGRLILADLLSFAAEQKPSVIIDVATLTGAVVKALGYDISGVMTNNTEILHQLNLAAIQTQEAIWQLPCDDRFLGQVESHIADYCNTPPNNAAICVSAGYFLSRFVNDCTWAHLDISGTTLFRDQGIYSSGKPLHLLYQFLKNNVSK</sequence>
<keyword evidence="4" id="KW-0378">Hydrolase</keyword>
<dbReference type="OrthoDB" id="9809354at2"/>
<evidence type="ECO:0000313" key="8">
    <source>
        <dbReference type="Proteomes" id="UP000595373"/>
    </source>
</evidence>
<dbReference type="GO" id="GO:0070006">
    <property type="term" value="F:metalloaminopeptidase activity"/>
    <property type="evidence" value="ECO:0007669"/>
    <property type="project" value="InterPro"/>
</dbReference>
<organism evidence="7 8">
    <name type="scientific">Histophilus somni</name>
    <name type="common">Haemophilus somnus</name>
    <dbReference type="NCBI Taxonomy" id="731"/>
    <lineage>
        <taxon>Bacteria</taxon>
        <taxon>Pseudomonadati</taxon>
        <taxon>Pseudomonadota</taxon>
        <taxon>Gammaproteobacteria</taxon>
        <taxon>Pasteurellales</taxon>
        <taxon>Pasteurellaceae</taxon>
        <taxon>Histophilus</taxon>
    </lineage>
</organism>
<gene>
    <name evidence="7" type="ORF">JFL49_09135</name>
</gene>
<protein>
    <submittedName>
        <fullName evidence="7">Leucyl aminopeptidase family protein</fullName>
    </submittedName>
</protein>
<proteinExistence type="inferred from homology"/>
<reference evidence="7 8" key="1">
    <citation type="submission" date="2020-12" db="EMBL/GenBank/DDBJ databases">
        <title>ASc-MMNZ-VFA-070.</title>
        <authorList>
            <person name="Schryvers A."/>
            <person name="Mostafa Nazari M."/>
            <person name="Farshchi Andisi V."/>
            <person name="Timsit E."/>
            <person name="Walter Morck D."/>
        </authorList>
    </citation>
    <scope>NUCLEOTIDE SEQUENCE [LARGE SCALE GENOMIC DNA]</scope>
    <source>
        <strain evidence="7 8">ASc-MMNZ-VFA-070</strain>
    </source>
</reference>
<evidence type="ECO:0000256" key="3">
    <source>
        <dbReference type="ARBA" id="ARBA00022670"/>
    </source>
</evidence>
<dbReference type="GO" id="GO:0006508">
    <property type="term" value="P:proteolysis"/>
    <property type="evidence" value="ECO:0007669"/>
    <property type="project" value="UniProtKB-KW"/>
</dbReference>
<dbReference type="PRINTS" id="PR00481">
    <property type="entry name" value="LAMNOPPTDASE"/>
</dbReference>
<keyword evidence="8" id="KW-1185">Reference proteome</keyword>
<dbReference type="PANTHER" id="PTHR11963:SF23">
    <property type="entry name" value="CYTOSOL AMINOPEPTIDASE"/>
    <property type="match status" value="1"/>
</dbReference>
<dbReference type="CDD" id="cd00433">
    <property type="entry name" value="Peptidase_M17"/>
    <property type="match status" value="1"/>
</dbReference>
<dbReference type="SUPFAM" id="SSF53187">
    <property type="entry name" value="Zn-dependent exopeptidases"/>
    <property type="match status" value="1"/>
</dbReference>
<dbReference type="InterPro" id="IPR011356">
    <property type="entry name" value="Leucine_aapep/pepB"/>
</dbReference>
<evidence type="ECO:0000256" key="2">
    <source>
        <dbReference type="ARBA" id="ARBA00022438"/>
    </source>
</evidence>
<dbReference type="Pfam" id="PF00883">
    <property type="entry name" value="Peptidase_M17"/>
    <property type="match status" value="1"/>
</dbReference>
<dbReference type="GO" id="GO:0030145">
    <property type="term" value="F:manganese ion binding"/>
    <property type="evidence" value="ECO:0007669"/>
    <property type="project" value="InterPro"/>
</dbReference>
<accession>A0A9Q6YZE0</accession>
<keyword evidence="2 7" id="KW-0031">Aminopeptidase</keyword>
<keyword evidence="3" id="KW-0645">Protease</keyword>
<evidence type="ECO:0000313" key="7">
    <source>
        <dbReference type="EMBL" id="QQF82196.1"/>
    </source>
</evidence>